<dbReference type="VEuPathDB" id="VectorBase:PHUM395950"/>
<organism>
    <name type="scientific">Pediculus humanus subsp. corporis</name>
    <name type="common">Body louse</name>
    <dbReference type="NCBI Taxonomy" id="121224"/>
    <lineage>
        <taxon>Eukaryota</taxon>
        <taxon>Metazoa</taxon>
        <taxon>Ecdysozoa</taxon>
        <taxon>Arthropoda</taxon>
        <taxon>Hexapoda</taxon>
        <taxon>Insecta</taxon>
        <taxon>Pterygota</taxon>
        <taxon>Neoptera</taxon>
        <taxon>Paraneoptera</taxon>
        <taxon>Psocodea</taxon>
        <taxon>Troctomorpha</taxon>
        <taxon>Phthiraptera</taxon>
        <taxon>Anoplura</taxon>
        <taxon>Pediculidae</taxon>
        <taxon>Pediculus</taxon>
    </lineage>
</organism>
<reference evidence="1" key="2">
    <citation type="submission" date="2007-04" db="EMBL/GenBank/DDBJ databases">
        <title>The genome of the human body louse.</title>
        <authorList>
            <consortium name="The Human Body Louse Genome Consortium"/>
            <person name="Kirkness E."/>
            <person name="Walenz B."/>
            <person name="Hass B."/>
            <person name="Bruggner R."/>
            <person name="Strausberg R."/>
        </authorList>
    </citation>
    <scope>NUCLEOTIDE SEQUENCE</scope>
    <source>
        <strain evidence="1">USDA</strain>
    </source>
</reference>
<dbReference type="HOGENOM" id="CLU_1827628_0_0_1"/>
<dbReference type="GeneID" id="8237717"/>
<dbReference type="EMBL" id="DS235459">
    <property type="protein sequence ID" value="EEB15917.1"/>
    <property type="molecule type" value="Genomic_DNA"/>
</dbReference>
<dbReference type="CTD" id="8237717"/>
<evidence type="ECO:0000313" key="1">
    <source>
        <dbReference type="EMBL" id="EEB15917.1"/>
    </source>
</evidence>
<reference evidence="1" key="1">
    <citation type="submission" date="2007-04" db="EMBL/GenBank/DDBJ databases">
        <title>Annotation of Pediculus humanus corporis strain USDA.</title>
        <authorList>
            <person name="Kirkness E."/>
            <person name="Hannick L."/>
            <person name="Hass B."/>
            <person name="Bruggner R."/>
            <person name="Lawson D."/>
            <person name="Bidwell S."/>
            <person name="Joardar V."/>
            <person name="Caler E."/>
            <person name="Walenz B."/>
            <person name="Inman J."/>
            <person name="Schobel S."/>
            <person name="Galinsky K."/>
            <person name="Amedeo P."/>
            <person name="Strausberg R."/>
        </authorList>
    </citation>
    <scope>NUCLEOTIDE SEQUENCE</scope>
    <source>
        <strain evidence="1">USDA</strain>
    </source>
</reference>
<dbReference type="KEGG" id="phu:Phum_PHUM395950"/>
<accession>E0VRB1</accession>
<proteinExistence type="predicted"/>
<dbReference type="InParanoid" id="E0VRB1"/>
<gene>
    <name evidence="2" type="primary">8237717</name>
    <name evidence="1" type="ORF">Phum_PHUM395950</name>
</gene>
<dbReference type="AlphaFoldDB" id="E0VRB1"/>
<dbReference type="EnsemblMetazoa" id="PHUM395950-RA">
    <property type="protein sequence ID" value="PHUM395950-PA"/>
    <property type="gene ID" value="PHUM395950"/>
</dbReference>
<dbReference type="Proteomes" id="UP000009046">
    <property type="component" value="Unassembled WGS sequence"/>
</dbReference>
<keyword evidence="3" id="KW-1185">Reference proteome</keyword>
<dbReference type="RefSeq" id="XP_002428655.1">
    <property type="nucleotide sequence ID" value="XM_002428610.1"/>
</dbReference>
<reference evidence="2" key="3">
    <citation type="submission" date="2020-05" db="UniProtKB">
        <authorList>
            <consortium name="EnsemblMetazoa"/>
        </authorList>
    </citation>
    <scope>IDENTIFICATION</scope>
    <source>
        <strain evidence="2">USDA</strain>
    </source>
</reference>
<evidence type="ECO:0000313" key="2">
    <source>
        <dbReference type="EnsemblMetazoa" id="PHUM395950-PA"/>
    </source>
</evidence>
<protein>
    <submittedName>
        <fullName evidence="1 2">Uncharacterized protein</fullName>
    </submittedName>
</protein>
<evidence type="ECO:0000313" key="3">
    <source>
        <dbReference type="Proteomes" id="UP000009046"/>
    </source>
</evidence>
<dbReference type="EMBL" id="AAZO01004637">
    <property type="status" value="NOT_ANNOTATED_CDS"/>
    <property type="molecule type" value="Genomic_DNA"/>
</dbReference>
<name>E0VRB1_PEDHC</name>
<sequence>MIRDRKNPYTSAFTSRFTCRSFVFGLSGVRRDGDFGFTKLHSGVSVNSHNRVNTIFPMLRYNTERFLTIFRVMSFFMFQMKVNLYEKCLKNCFVGQEIFKYYLLGMIQSDYDNAIIKYQIMSEWILNVIIFVIDNVKAVNS</sequence>